<dbReference type="AlphaFoldDB" id="A0A369LAA1"/>
<dbReference type="STRING" id="1034345.GCA_000236865_00809"/>
<sequence length="408" mass="44448">MSEQMKMAGESLGQDIVSEDAESAVGEVAADQGVAAAGNAEAAAVGVDEAPEGEAADEPTEEELAAARELAENNALADVFDDVRKQSADSHLVTPERWPEIGLVPEHMTAEDFEMFVYEWLEDYQAEHKEEIEAERAAERAKAAAVRSATRAVGVPPKIPNRRLEQIEADNEAKAAEAADKAPEAVEDSAEAESAADVDASVQVDNAAESAESAAVAATPAASEPAMASPDSAAEDDQPAEDDRSPFAGLRIPEGYRLEQIEGEWVLVEDENAAPVRKEIKCNRIKVLMGMHSYYLYDETLMTASYARWAFLAAEDNPVVTFVECVREDSRVYPRPYAAECLKNPPFRMTDEQIEETWQAVRDSGNYPDIERTEASNGDVYYYSTQYLESGYAASLAEYDAVERPADV</sequence>
<feature type="compositionally biased region" description="Basic and acidic residues" evidence="1">
    <location>
        <begin position="170"/>
        <end position="184"/>
    </location>
</feature>
<evidence type="ECO:0000313" key="3">
    <source>
        <dbReference type="Proteomes" id="UP000253792"/>
    </source>
</evidence>
<evidence type="ECO:0000313" key="2">
    <source>
        <dbReference type="EMBL" id="RDB56553.1"/>
    </source>
</evidence>
<comment type="caution">
    <text evidence="2">The sequence shown here is derived from an EMBL/GenBank/DDBJ whole genome shotgun (WGS) entry which is preliminary data.</text>
</comment>
<feature type="region of interest" description="Disordered" evidence="1">
    <location>
        <begin position="40"/>
        <end position="60"/>
    </location>
</feature>
<accession>A0A369LAA1</accession>
<organism evidence="2 3">
    <name type="scientific">Senegalimassilia anaerobia</name>
    <dbReference type="NCBI Taxonomy" id="1473216"/>
    <lineage>
        <taxon>Bacteria</taxon>
        <taxon>Bacillati</taxon>
        <taxon>Actinomycetota</taxon>
        <taxon>Coriobacteriia</taxon>
        <taxon>Coriobacteriales</taxon>
        <taxon>Coriobacteriaceae</taxon>
        <taxon>Senegalimassilia</taxon>
    </lineage>
</organism>
<feature type="region of interest" description="Disordered" evidence="1">
    <location>
        <begin position="170"/>
        <end position="251"/>
    </location>
</feature>
<name>A0A369LAA1_9ACTN</name>
<reference evidence="2 3" key="1">
    <citation type="journal article" date="2018" name="Elife">
        <title>Discovery and characterization of a prevalent human gut bacterial enzyme sufficient for the inactivation of a family of plant toxins.</title>
        <authorList>
            <person name="Koppel N."/>
            <person name="Bisanz J.E."/>
            <person name="Pandelia M.E."/>
            <person name="Turnbaugh P.J."/>
            <person name="Balskus E.P."/>
        </authorList>
    </citation>
    <scope>NUCLEOTIDE SEQUENCE [LARGE SCALE GENOMIC DNA]</scope>
    <source>
        <strain evidence="3">anaerobia AP69FAA</strain>
    </source>
</reference>
<protein>
    <submittedName>
        <fullName evidence="2">Uncharacterized protein</fullName>
    </submittedName>
</protein>
<proteinExistence type="predicted"/>
<feature type="compositionally biased region" description="Low complexity" evidence="1">
    <location>
        <begin position="197"/>
        <end position="232"/>
    </location>
</feature>
<dbReference type="Proteomes" id="UP000253792">
    <property type="component" value="Unassembled WGS sequence"/>
</dbReference>
<gene>
    <name evidence="2" type="ORF">C1880_01905</name>
</gene>
<feature type="compositionally biased region" description="Acidic residues" evidence="1">
    <location>
        <begin position="49"/>
        <end position="60"/>
    </location>
</feature>
<feature type="compositionally biased region" description="Acidic residues" evidence="1">
    <location>
        <begin position="185"/>
        <end position="196"/>
    </location>
</feature>
<dbReference type="EMBL" id="PPTP01000002">
    <property type="protein sequence ID" value="RDB56553.1"/>
    <property type="molecule type" value="Genomic_DNA"/>
</dbReference>
<evidence type="ECO:0000256" key="1">
    <source>
        <dbReference type="SAM" id="MobiDB-lite"/>
    </source>
</evidence>
<keyword evidence="3" id="KW-1185">Reference proteome</keyword>
<dbReference type="RefSeq" id="WP_181859407.1">
    <property type="nucleotide sequence ID" value="NZ_PPTP01000002.1"/>
</dbReference>